<organism evidence="2 3">
    <name type="scientific">Acanthamoeba castellanii (strain ATCC 30010 / Neff)</name>
    <dbReference type="NCBI Taxonomy" id="1257118"/>
    <lineage>
        <taxon>Eukaryota</taxon>
        <taxon>Amoebozoa</taxon>
        <taxon>Discosea</taxon>
        <taxon>Longamoebia</taxon>
        <taxon>Centramoebida</taxon>
        <taxon>Acanthamoebidae</taxon>
        <taxon>Acanthamoeba</taxon>
    </lineage>
</organism>
<dbReference type="RefSeq" id="XP_004339752.1">
    <property type="nucleotide sequence ID" value="XM_004339704.1"/>
</dbReference>
<feature type="region of interest" description="Disordered" evidence="1">
    <location>
        <begin position="80"/>
        <end position="101"/>
    </location>
</feature>
<reference evidence="2 3" key="1">
    <citation type="journal article" date="2013" name="Genome Biol.">
        <title>Genome of Acanthamoeba castellanii highlights extensive lateral gene transfer and early evolution of tyrosine kinase signaling.</title>
        <authorList>
            <person name="Clarke M."/>
            <person name="Lohan A.J."/>
            <person name="Liu B."/>
            <person name="Lagkouvardos I."/>
            <person name="Roy S."/>
            <person name="Zafar N."/>
            <person name="Bertelli C."/>
            <person name="Schilde C."/>
            <person name="Kianianmomeni A."/>
            <person name="Burglin T.R."/>
            <person name="Frech C."/>
            <person name="Turcotte B."/>
            <person name="Kopec K.O."/>
            <person name="Synnott J.M."/>
            <person name="Choo C."/>
            <person name="Paponov I."/>
            <person name="Finkler A."/>
            <person name="Soon Heng Tan C."/>
            <person name="Hutchins A.P."/>
            <person name="Weinmeier T."/>
            <person name="Rattei T."/>
            <person name="Chu J.S."/>
            <person name="Gimenez G."/>
            <person name="Irimia M."/>
            <person name="Rigden D.J."/>
            <person name="Fitzpatrick D.A."/>
            <person name="Lorenzo-Morales J."/>
            <person name="Bateman A."/>
            <person name="Chiu C.H."/>
            <person name="Tang P."/>
            <person name="Hegemann P."/>
            <person name="Fromm H."/>
            <person name="Raoult D."/>
            <person name="Greub G."/>
            <person name="Miranda-Saavedra D."/>
            <person name="Chen N."/>
            <person name="Nash P."/>
            <person name="Ginger M.L."/>
            <person name="Horn M."/>
            <person name="Schaap P."/>
            <person name="Caler L."/>
            <person name="Loftus B."/>
        </authorList>
    </citation>
    <scope>NUCLEOTIDE SEQUENCE [LARGE SCALE GENOMIC DNA]</scope>
    <source>
        <strain evidence="2 3">Neff</strain>
    </source>
</reference>
<dbReference type="GeneID" id="14918146"/>
<sequence length="279" mass="30136">MQHQQHQLDNKENIMLYTNDLCRLASKARLRGLHKDDIARLQADIEAIKHLATGTISTSCPPPSSPLSSFSTSASQPASPWACSTLSSPSPSPPASSTSGFLSSTLSALSTNVTLPLEHQGCAVADLHKVVGEGPKRRNRGKNLPKDIKRACAICKAEKTSQWRSGADGRPTMKQHRQYLARQQLDSSAGPLEVASTSEAVVDSQQRGGSIGGNGELLARLRELQARYQDQHEQQQHHLSKVDSSDTIDGSDDVFDPASPSSCSVDVMPRRSSIYSLLN</sequence>
<feature type="compositionally biased region" description="Polar residues" evidence="1">
    <location>
        <begin position="195"/>
        <end position="208"/>
    </location>
</feature>
<evidence type="ECO:0008006" key="4">
    <source>
        <dbReference type="Google" id="ProtNLM"/>
    </source>
</evidence>
<dbReference type="AlphaFoldDB" id="L8GWX0"/>
<dbReference type="Proteomes" id="UP000011083">
    <property type="component" value="Unassembled WGS sequence"/>
</dbReference>
<evidence type="ECO:0000313" key="2">
    <source>
        <dbReference type="EMBL" id="ELR17739.1"/>
    </source>
</evidence>
<dbReference type="KEGG" id="acan:ACA1_065280"/>
<protein>
    <recommendedName>
        <fullName evidence="4">GATA-type domain-containing protein</fullName>
    </recommendedName>
</protein>
<name>L8GWX0_ACACF</name>
<proteinExistence type="predicted"/>
<keyword evidence="3" id="KW-1185">Reference proteome</keyword>
<feature type="region of interest" description="Disordered" evidence="1">
    <location>
        <begin position="186"/>
        <end position="214"/>
    </location>
</feature>
<dbReference type="EMBL" id="KB007974">
    <property type="protein sequence ID" value="ELR17739.1"/>
    <property type="molecule type" value="Genomic_DNA"/>
</dbReference>
<feature type="compositionally biased region" description="Basic and acidic residues" evidence="1">
    <location>
        <begin position="228"/>
        <end position="244"/>
    </location>
</feature>
<accession>L8GWX0</accession>
<gene>
    <name evidence="2" type="ORF">ACA1_065280</name>
</gene>
<dbReference type="VEuPathDB" id="AmoebaDB:ACA1_065280"/>
<feature type="region of interest" description="Disordered" evidence="1">
    <location>
        <begin position="228"/>
        <end position="266"/>
    </location>
</feature>
<evidence type="ECO:0000313" key="3">
    <source>
        <dbReference type="Proteomes" id="UP000011083"/>
    </source>
</evidence>
<evidence type="ECO:0000256" key="1">
    <source>
        <dbReference type="SAM" id="MobiDB-lite"/>
    </source>
</evidence>